<evidence type="ECO:0000256" key="3">
    <source>
        <dbReference type="ARBA" id="ARBA00006483"/>
    </source>
</evidence>
<evidence type="ECO:0000313" key="10">
    <source>
        <dbReference type="RefSeq" id="XP_006819730.1"/>
    </source>
</evidence>
<feature type="compositionally biased region" description="Basic and acidic residues" evidence="8">
    <location>
        <begin position="19"/>
        <end position="28"/>
    </location>
</feature>
<evidence type="ECO:0000256" key="8">
    <source>
        <dbReference type="SAM" id="MobiDB-lite"/>
    </source>
</evidence>
<evidence type="ECO:0000256" key="2">
    <source>
        <dbReference type="ARBA" id="ARBA00004234"/>
    </source>
</evidence>
<dbReference type="GeneID" id="100371120"/>
<keyword evidence="9" id="KW-1185">Reference proteome</keyword>
<protein>
    <recommendedName>
        <fullName evidence="7">PRA1 family protein</fullName>
    </recommendedName>
</protein>
<comment type="subcellular location">
    <subcellularLocation>
        <location evidence="2">Cytoplasmic vesicle</location>
        <location evidence="2">Secretory vesicle</location>
        <location evidence="2">Synaptic vesicle</location>
    </subcellularLocation>
    <subcellularLocation>
        <location evidence="1 7">Membrane</location>
        <topology evidence="1 7">Multi-pass membrane protein</topology>
    </subcellularLocation>
</comment>
<evidence type="ECO:0000256" key="4">
    <source>
        <dbReference type="ARBA" id="ARBA00022692"/>
    </source>
</evidence>
<gene>
    <name evidence="10" type="primary">LOC100371120</name>
</gene>
<evidence type="ECO:0000256" key="6">
    <source>
        <dbReference type="ARBA" id="ARBA00023136"/>
    </source>
</evidence>
<dbReference type="RefSeq" id="XP_006819730.1">
    <property type="nucleotide sequence ID" value="XM_006819667.1"/>
</dbReference>
<organism evidence="9 10">
    <name type="scientific">Saccoglossus kowalevskii</name>
    <name type="common">Acorn worm</name>
    <dbReference type="NCBI Taxonomy" id="10224"/>
    <lineage>
        <taxon>Eukaryota</taxon>
        <taxon>Metazoa</taxon>
        <taxon>Hemichordata</taxon>
        <taxon>Enteropneusta</taxon>
        <taxon>Harrimaniidae</taxon>
        <taxon>Saccoglossus</taxon>
    </lineage>
</organism>
<dbReference type="PANTHER" id="PTHR19317:SF0">
    <property type="entry name" value="PRENYLATED RAB ACCEPTOR PROTEIN 1"/>
    <property type="match status" value="1"/>
</dbReference>
<evidence type="ECO:0000256" key="7">
    <source>
        <dbReference type="RuleBase" id="RU363107"/>
    </source>
</evidence>
<dbReference type="PANTHER" id="PTHR19317">
    <property type="entry name" value="PRENYLATED RAB ACCEPTOR 1-RELATED"/>
    <property type="match status" value="1"/>
</dbReference>
<name>A0ABM0MI89_SACKO</name>
<feature type="region of interest" description="Disordered" evidence="8">
    <location>
        <begin position="1"/>
        <end position="28"/>
    </location>
</feature>
<evidence type="ECO:0000256" key="5">
    <source>
        <dbReference type="ARBA" id="ARBA00022989"/>
    </source>
</evidence>
<keyword evidence="5 7" id="KW-1133">Transmembrane helix</keyword>
<comment type="similarity">
    <text evidence="3 7">Belongs to the PRA1 family.</text>
</comment>
<feature type="compositionally biased region" description="Polar residues" evidence="8">
    <location>
        <begin position="1"/>
        <end position="18"/>
    </location>
</feature>
<dbReference type="Pfam" id="PF03208">
    <property type="entry name" value="PRA1"/>
    <property type="match status" value="1"/>
</dbReference>
<evidence type="ECO:0000313" key="9">
    <source>
        <dbReference type="Proteomes" id="UP000694865"/>
    </source>
</evidence>
<feature type="transmembrane region" description="Helical" evidence="7">
    <location>
        <begin position="207"/>
        <end position="240"/>
    </location>
</feature>
<dbReference type="Proteomes" id="UP000694865">
    <property type="component" value="Unplaced"/>
</dbReference>
<dbReference type="InterPro" id="IPR004895">
    <property type="entry name" value="Prenylated_rab_accept_PRA1"/>
</dbReference>
<reference evidence="10" key="1">
    <citation type="submission" date="2025-08" db="UniProtKB">
        <authorList>
            <consortium name="RefSeq"/>
        </authorList>
    </citation>
    <scope>IDENTIFICATION</scope>
    <source>
        <tissue evidence="10">Testes</tissue>
    </source>
</reference>
<keyword evidence="6 7" id="KW-0472">Membrane</keyword>
<evidence type="ECO:0000256" key="1">
    <source>
        <dbReference type="ARBA" id="ARBA00004141"/>
    </source>
</evidence>
<accession>A0ABM0MI89</accession>
<sequence length="262" mass="29233">MNREPQTINNRGSKVNSQRKAETREKTKDVSAFRDDVIVHAHDNMRKHIPNKLALQMETVDVKVDSGVTNNDSADDKASMALNTLSNVNAKDFVQKQRENLKPWQEFLNTSKVSKPRSVAHLTSRVTKNLERFQSNYLLVSIVLFIYCIITSPLLLVACIFLVGGCYLIKARQAAGKVILLVTRTSGQTLDYNDLRNGRELTVGQQYLAITLFSCPLFFLAGAGSAVFWVIGASVFLVMLHASLLQIEVAEEPDTDLTMETV</sequence>
<proteinExistence type="inferred from homology"/>
<feature type="transmembrane region" description="Helical" evidence="7">
    <location>
        <begin position="137"/>
        <end position="163"/>
    </location>
</feature>
<keyword evidence="4 7" id="KW-0812">Transmembrane</keyword>